<proteinExistence type="predicted"/>
<comment type="caution">
    <text evidence="2">The sequence shown here is derived from an EMBL/GenBank/DDBJ whole genome shotgun (WGS) entry which is preliminary data.</text>
</comment>
<evidence type="ECO:0000313" key="2">
    <source>
        <dbReference type="EMBL" id="KAL0057835.1"/>
    </source>
</evidence>
<dbReference type="EMBL" id="JBBXMP010000425">
    <property type="protein sequence ID" value="KAL0057835.1"/>
    <property type="molecule type" value="Genomic_DNA"/>
</dbReference>
<evidence type="ECO:0000313" key="3">
    <source>
        <dbReference type="Proteomes" id="UP001437256"/>
    </source>
</evidence>
<sequence length="148" mass="17355">MASSSTASRHGSEEVKDFLKEINRLRSVNMDITKRWMDSKRGQKEAEERMRELQLKAVEANRQRRHERRMRKEAELELAKSQKEHAEVLDELGAVEADLARSEREREEARDALRSTHAELARSRDRVHNLLQKVTAILRTRRAQVDVD</sequence>
<feature type="region of interest" description="Disordered" evidence="1">
    <location>
        <begin position="100"/>
        <end position="119"/>
    </location>
</feature>
<name>A0ABR2Z919_9AGAR</name>
<feature type="region of interest" description="Disordered" evidence="1">
    <location>
        <begin position="58"/>
        <end position="78"/>
    </location>
</feature>
<keyword evidence="3" id="KW-1185">Reference proteome</keyword>
<accession>A0ABR2Z919</accession>
<dbReference type="Proteomes" id="UP001437256">
    <property type="component" value="Unassembled WGS sequence"/>
</dbReference>
<gene>
    <name evidence="2" type="ORF">AAF712_015510</name>
</gene>
<reference evidence="2 3" key="1">
    <citation type="submission" date="2024-05" db="EMBL/GenBank/DDBJ databases">
        <title>A draft genome resource for the thread blight pathogen Marasmius tenuissimus strain MS-2.</title>
        <authorList>
            <person name="Yulfo-Soto G.E."/>
            <person name="Baruah I.K."/>
            <person name="Amoako-Attah I."/>
            <person name="Bukari Y."/>
            <person name="Meinhardt L.W."/>
            <person name="Bailey B.A."/>
            <person name="Cohen S.P."/>
        </authorList>
    </citation>
    <scope>NUCLEOTIDE SEQUENCE [LARGE SCALE GENOMIC DNA]</scope>
    <source>
        <strain evidence="2 3">MS-2</strain>
    </source>
</reference>
<protein>
    <submittedName>
        <fullName evidence="2">Uncharacterized protein</fullName>
    </submittedName>
</protein>
<organism evidence="2 3">
    <name type="scientific">Marasmius tenuissimus</name>
    <dbReference type="NCBI Taxonomy" id="585030"/>
    <lineage>
        <taxon>Eukaryota</taxon>
        <taxon>Fungi</taxon>
        <taxon>Dikarya</taxon>
        <taxon>Basidiomycota</taxon>
        <taxon>Agaricomycotina</taxon>
        <taxon>Agaricomycetes</taxon>
        <taxon>Agaricomycetidae</taxon>
        <taxon>Agaricales</taxon>
        <taxon>Marasmiineae</taxon>
        <taxon>Marasmiaceae</taxon>
        <taxon>Marasmius</taxon>
    </lineage>
</organism>
<evidence type="ECO:0000256" key="1">
    <source>
        <dbReference type="SAM" id="MobiDB-lite"/>
    </source>
</evidence>